<keyword evidence="6" id="KW-0325">Glycoprotein</keyword>
<protein>
    <submittedName>
        <fullName evidence="7">Uncharacterized protein</fullName>
    </submittedName>
</protein>
<dbReference type="PRINTS" id="PR00248">
    <property type="entry name" value="GPCRMGR"/>
</dbReference>
<comment type="subcellular location">
    <subcellularLocation>
        <location evidence="1">Membrane</location>
        <topology evidence="1">Multi-pass membrane protein</topology>
    </subcellularLocation>
</comment>
<dbReference type="InterPro" id="IPR028082">
    <property type="entry name" value="Peripla_BP_I"/>
</dbReference>
<evidence type="ECO:0000256" key="3">
    <source>
        <dbReference type="ARBA" id="ARBA00022989"/>
    </source>
</evidence>
<evidence type="ECO:0000313" key="7">
    <source>
        <dbReference type="EMBL" id="KAJ8367798.1"/>
    </source>
</evidence>
<keyword evidence="8" id="KW-1185">Reference proteome</keyword>
<dbReference type="InterPro" id="IPR000337">
    <property type="entry name" value="GPCR_3"/>
</dbReference>
<dbReference type="EMBL" id="JAINUF010000003">
    <property type="protein sequence ID" value="KAJ8367798.1"/>
    <property type="molecule type" value="Genomic_DNA"/>
</dbReference>
<evidence type="ECO:0000313" key="8">
    <source>
        <dbReference type="Proteomes" id="UP001152622"/>
    </source>
</evidence>
<keyword evidence="3" id="KW-1133">Transmembrane helix</keyword>
<dbReference type="GO" id="GO:0016020">
    <property type="term" value="C:membrane"/>
    <property type="evidence" value="ECO:0007669"/>
    <property type="project" value="UniProtKB-SubCell"/>
</dbReference>
<dbReference type="AlphaFoldDB" id="A0A9Q1FV52"/>
<accession>A0A9Q1FV52</accession>
<keyword evidence="5" id="KW-0675">Receptor</keyword>
<dbReference type="Proteomes" id="UP001152622">
    <property type="component" value="Chromosome 3"/>
</dbReference>
<keyword evidence="2" id="KW-0812">Transmembrane</keyword>
<dbReference type="SUPFAM" id="SSF53822">
    <property type="entry name" value="Periplasmic binding protein-like I"/>
    <property type="match status" value="1"/>
</dbReference>
<evidence type="ECO:0000256" key="6">
    <source>
        <dbReference type="ARBA" id="ARBA00023180"/>
    </source>
</evidence>
<proteinExistence type="predicted"/>
<gene>
    <name evidence="7" type="ORF">SKAU_G00078260</name>
</gene>
<evidence type="ECO:0000256" key="5">
    <source>
        <dbReference type="ARBA" id="ARBA00023170"/>
    </source>
</evidence>
<evidence type="ECO:0000256" key="4">
    <source>
        <dbReference type="ARBA" id="ARBA00023136"/>
    </source>
</evidence>
<evidence type="ECO:0000256" key="2">
    <source>
        <dbReference type="ARBA" id="ARBA00022692"/>
    </source>
</evidence>
<dbReference type="OrthoDB" id="5984008at2759"/>
<organism evidence="7 8">
    <name type="scientific">Synaphobranchus kaupii</name>
    <name type="common">Kaup's arrowtooth eel</name>
    <dbReference type="NCBI Taxonomy" id="118154"/>
    <lineage>
        <taxon>Eukaryota</taxon>
        <taxon>Metazoa</taxon>
        <taxon>Chordata</taxon>
        <taxon>Craniata</taxon>
        <taxon>Vertebrata</taxon>
        <taxon>Euteleostomi</taxon>
        <taxon>Actinopterygii</taxon>
        <taxon>Neopterygii</taxon>
        <taxon>Teleostei</taxon>
        <taxon>Anguilliformes</taxon>
        <taxon>Synaphobranchidae</taxon>
        <taxon>Synaphobranchus</taxon>
    </lineage>
</organism>
<dbReference type="GO" id="GO:0004930">
    <property type="term" value="F:G protein-coupled receptor activity"/>
    <property type="evidence" value="ECO:0007669"/>
    <property type="project" value="InterPro"/>
</dbReference>
<evidence type="ECO:0000256" key="1">
    <source>
        <dbReference type="ARBA" id="ARBA00004141"/>
    </source>
</evidence>
<keyword evidence="4" id="KW-0472">Membrane</keyword>
<sequence>MTTRFRTSIVEAMPPPAGQAPLPALVIEGDITPGGLFSFHDSVLEPDLSFTCEPDPTLCAEFNFRTFKWMQTMISAIEEINRDGHLLPNVTPEVDLRLLRHSLSCSLGSYNPLSWQDEGSTEPHCSPEVPVGIGDGGSTLSRVLVLPGHLSCDTATLSAAMASPPGLIP</sequence>
<dbReference type="Gene3D" id="3.40.50.2300">
    <property type="match status" value="1"/>
</dbReference>
<name>A0A9Q1FV52_SYNKA</name>
<reference evidence="7" key="1">
    <citation type="journal article" date="2023" name="Science">
        <title>Genome structures resolve the early diversification of teleost fishes.</title>
        <authorList>
            <person name="Parey E."/>
            <person name="Louis A."/>
            <person name="Montfort J."/>
            <person name="Bouchez O."/>
            <person name="Roques C."/>
            <person name="Iampietro C."/>
            <person name="Lluch J."/>
            <person name="Castinel A."/>
            <person name="Donnadieu C."/>
            <person name="Desvignes T."/>
            <person name="Floi Bucao C."/>
            <person name="Jouanno E."/>
            <person name="Wen M."/>
            <person name="Mejri S."/>
            <person name="Dirks R."/>
            <person name="Jansen H."/>
            <person name="Henkel C."/>
            <person name="Chen W.J."/>
            <person name="Zahm M."/>
            <person name="Cabau C."/>
            <person name="Klopp C."/>
            <person name="Thompson A.W."/>
            <person name="Robinson-Rechavi M."/>
            <person name="Braasch I."/>
            <person name="Lecointre G."/>
            <person name="Bobe J."/>
            <person name="Postlethwait J.H."/>
            <person name="Berthelot C."/>
            <person name="Roest Crollius H."/>
            <person name="Guiguen Y."/>
        </authorList>
    </citation>
    <scope>NUCLEOTIDE SEQUENCE</scope>
    <source>
        <strain evidence="7">WJC10195</strain>
    </source>
</reference>
<comment type="caution">
    <text evidence="7">The sequence shown here is derived from an EMBL/GenBank/DDBJ whole genome shotgun (WGS) entry which is preliminary data.</text>
</comment>